<dbReference type="InterPro" id="IPR036286">
    <property type="entry name" value="LexA/Signal_pep-like_sf"/>
</dbReference>
<dbReference type="InterPro" id="IPR019533">
    <property type="entry name" value="Peptidase_S26"/>
</dbReference>
<sequence length="155" mass="18086">MQPTIEYGDNVLIEKISWKLGLRPLQPGDIIAFNQPRKLYKRLIALGGQRVMIKDCYVYVDGQPLISHKFNHPEHPDPRRRCYYNMGRMQPGVEVTVPKGHYFVLGDNSGLWTDPVKGEVTSMDSRFEQIGFVKQENVYGRIFLRIWPPWRWGVP</sequence>
<keyword evidence="5" id="KW-0645">Protease</keyword>
<comment type="similarity">
    <text evidence="2 5">Belongs to the peptidase S26 family.</text>
</comment>
<evidence type="ECO:0000256" key="2">
    <source>
        <dbReference type="ARBA" id="ARBA00009370"/>
    </source>
</evidence>
<evidence type="ECO:0000259" key="6">
    <source>
        <dbReference type="Pfam" id="PF10502"/>
    </source>
</evidence>
<dbReference type="GO" id="GO:0004252">
    <property type="term" value="F:serine-type endopeptidase activity"/>
    <property type="evidence" value="ECO:0007669"/>
    <property type="project" value="InterPro"/>
</dbReference>
<dbReference type="Pfam" id="PF10502">
    <property type="entry name" value="Peptidase_S26"/>
    <property type="match status" value="1"/>
</dbReference>
<name>H5SHB0_9BACT</name>
<dbReference type="GO" id="GO:0009003">
    <property type="term" value="F:signal peptidase activity"/>
    <property type="evidence" value="ECO:0007669"/>
    <property type="project" value="UniProtKB-EC"/>
</dbReference>
<dbReference type="SUPFAM" id="SSF51306">
    <property type="entry name" value="LexA/Signal peptidase"/>
    <property type="match status" value="1"/>
</dbReference>
<proteinExistence type="inferred from homology"/>
<accession>H5SHB0</accession>
<comment type="catalytic activity">
    <reaction evidence="1 5">
        <text>Cleavage of hydrophobic, N-terminal signal or leader sequences from secreted and periplasmic proteins.</text>
        <dbReference type="EC" id="3.4.21.89"/>
    </reaction>
</comment>
<dbReference type="EMBL" id="AP011720">
    <property type="protein sequence ID" value="BAL55546.1"/>
    <property type="molecule type" value="Genomic_DNA"/>
</dbReference>
<dbReference type="Gene3D" id="2.10.109.10">
    <property type="entry name" value="Umud Fragment, subunit A"/>
    <property type="match status" value="1"/>
</dbReference>
<reference evidence="7" key="1">
    <citation type="journal article" date="2005" name="Environ. Microbiol.">
        <title>Genetic and functional properties of uncultivated thermophilic crenarchaeotes from a subsurface gold mine as revealed by analysis of genome fragments.</title>
        <authorList>
            <person name="Nunoura T."/>
            <person name="Hirayama H."/>
            <person name="Takami H."/>
            <person name="Oida H."/>
            <person name="Nishi S."/>
            <person name="Shimamura S."/>
            <person name="Suzuki Y."/>
            <person name="Inagaki F."/>
            <person name="Takai K."/>
            <person name="Nealson K.H."/>
            <person name="Horikoshi K."/>
        </authorList>
    </citation>
    <scope>NUCLEOTIDE SEQUENCE</scope>
</reference>
<dbReference type="InterPro" id="IPR000223">
    <property type="entry name" value="Pept_S26A_signal_pept_1"/>
</dbReference>
<dbReference type="InterPro" id="IPR019757">
    <property type="entry name" value="Pept_S26A_signal_pept_1_Lys-AS"/>
</dbReference>
<reference evidence="7" key="2">
    <citation type="journal article" date="2012" name="PLoS ONE">
        <title>A Deeply Branching Thermophilic Bacterium with an Ancient Acetyl-CoA Pathway Dominates a Subsurface Ecosystem.</title>
        <authorList>
            <person name="Takami H."/>
            <person name="Noguchi H."/>
            <person name="Takaki Y."/>
            <person name="Uchiyama I."/>
            <person name="Toyoda A."/>
            <person name="Nishi S."/>
            <person name="Chee G.-J."/>
            <person name="Arai W."/>
            <person name="Nunoura T."/>
            <person name="Itoh T."/>
            <person name="Hattori M."/>
            <person name="Takai K."/>
        </authorList>
    </citation>
    <scope>NUCLEOTIDE SEQUENCE</scope>
</reference>
<comment type="subcellular location">
    <subcellularLocation>
        <location evidence="5">Membrane</location>
        <topology evidence="5">Single-pass type II membrane protein</topology>
    </subcellularLocation>
</comment>
<dbReference type="EC" id="3.4.21.89" evidence="3 5"/>
<dbReference type="PANTHER" id="PTHR43390">
    <property type="entry name" value="SIGNAL PEPTIDASE I"/>
    <property type="match status" value="1"/>
</dbReference>
<organism evidence="7">
    <name type="scientific">uncultured Acetothermia bacterium</name>
    <dbReference type="NCBI Taxonomy" id="236499"/>
    <lineage>
        <taxon>Bacteria</taxon>
        <taxon>Candidatus Bipolaricaulota</taxon>
        <taxon>environmental samples</taxon>
    </lineage>
</organism>
<dbReference type="GO" id="GO:0006465">
    <property type="term" value="P:signal peptide processing"/>
    <property type="evidence" value="ECO:0007669"/>
    <property type="project" value="InterPro"/>
</dbReference>
<evidence type="ECO:0000256" key="3">
    <source>
        <dbReference type="ARBA" id="ARBA00013208"/>
    </source>
</evidence>
<protein>
    <recommendedName>
        <fullName evidence="3 5">Signal peptidase I</fullName>
        <ecNumber evidence="3 5">3.4.21.89</ecNumber>
    </recommendedName>
</protein>
<evidence type="ECO:0000256" key="1">
    <source>
        <dbReference type="ARBA" id="ARBA00000677"/>
    </source>
</evidence>
<evidence type="ECO:0000256" key="5">
    <source>
        <dbReference type="RuleBase" id="RU362042"/>
    </source>
</evidence>
<keyword evidence="4 5" id="KW-0378">Hydrolase</keyword>
<evidence type="ECO:0000313" key="7">
    <source>
        <dbReference type="EMBL" id="BAL55546.1"/>
    </source>
</evidence>
<dbReference type="NCBIfam" id="TIGR02227">
    <property type="entry name" value="sigpep_I_bact"/>
    <property type="match status" value="1"/>
</dbReference>
<dbReference type="GO" id="GO:0016020">
    <property type="term" value="C:membrane"/>
    <property type="evidence" value="ECO:0007669"/>
    <property type="project" value="UniProtKB-SubCell"/>
</dbReference>
<feature type="domain" description="Peptidase S26" evidence="6">
    <location>
        <begin position="1"/>
        <end position="147"/>
    </location>
</feature>
<gene>
    <name evidence="7" type="ORF">HGMM_F28H07C20</name>
</gene>
<dbReference type="CDD" id="cd06530">
    <property type="entry name" value="S26_SPase_I"/>
    <property type="match status" value="1"/>
</dbReference>
<dbReference type="PANTHER" id="PTHR43390:SF1">
    <property type="entry name" value="CHLOROPLAST PROCESSING PEPTIDASE"/>
    <property type="match status" value="1"/>
</dbReference>
<dbReference type="PRINTS" id="PR00727">
    <property type="entry name" value="LEADERPTASE"/>
</dbReference>
<evidence type="ECO:0000256" key="4">
    <source>
        <dbReference type="ARBA" id="ARBA00022801"/>
    </source>
</evidence>
<dbReference type="PROSITE" id="PS00760">
    <property type="entry name" value="SPASE_I_2"/>
    <property type="match status" value="1"/>
</dbReference>
<dbReference type="AlphaFoldDB" id="H5SHB0"/>